<gene>
    <name evidence="1" type="ORF">E5S67_03742</name>
</gene>
<evidence type="ECO:0000313" key="2">
    <source>
        <dbReference type="Proteomes" id="UP000702425"/>
    </source>
</evidence>
<protein>
    <submittedName>
        <fullName evidence="1">Uncharacterized protein</fullName>
    </submittedName>
</protein>
<evidence type="ECO:0000313" key="1">
    <source>
        <dbReference type="EMBL" id="NQE35980.1"/>
    </source>
</evidence>
<accession>A0ABX2D004</accession>
<dbReference type="RefSeq" id="WP_172189768.1">
    <property type="nucleotide sequence ID" value="NZ_CAWPPK010000284.1"/>
</dbReference>
<dbReference type="Proteomes" id="UP000702425">
    <property type="component" value="Unassembled WGS sequence"/>
</dbReference>
<comment type="caution">
    <text evidence="1">The sequence shown here is derived from an EMBL/GenBank/DDBJ whole genome shotgun (WGS) entry which is preliminary data.</text>
</comment>
<proteinExistence type="predicted"/>
<reference evidence="1 2" key="1">
    <citation type="journal article" date="2020" name="Sci. Rep.">
        <title>A novel cyanobacterial geosmin producer, revising GeoA distribution and dispersion patterns in Bacteria.</title>
        <authorList>
            <person name="Churro C."/>
            <person name="Semedo-Aguiar A.P."/>
            <person name="Silva A.D."/>
            <person name="Pereira-Leal J.B."/>
            <person name="Leite R.B."/>
        </authorList>
    </citation>
    <scope>NUCLEOTIDE SEQUENCE [LARGE SCALE GENOMIC DNA]</scope>
    <source>
        <strain evidence="1 2">IPMA8</strain>
    </source>
</reference>
<sequence>MIEIAEFTTEQTKSYWQALDQLKLNFICQNQPFQYGFPVIISAELADQLYQASQEVEDYILALATDADALNERITQRFNSVVGQPLNLKTINSQLVKHLQSVLGIPIAYDVLVTDNCQNSLSIKATEVQSVISYLGWIRLILQAAKTALGEHPEELLDKLFEPEKGLEAINQLSQTPEIFIVDVDPVRQASRIDLQAMSELLSGSGSHLVSIYEIYRHGSHWLADIHDSAGRLLKTVKMVNIICRLVPDEIREVLRTLQNQPDSKQELVDFFSDSSLNWIWHPAWQNIFDKRDLAVLKDLPTARYHYVETIQQGEVPPGVYFQKSVDGHGGANQSIVKVQDNYSVPEGFILQPYLVKKRFEYFVSEQGLNFDCSVELRIMRNLSLGTARNQSGAYFMARIAPYEVEGESVKNSVKEIQNAVSHILDQYKQSFRKIHHWQLPFGFSPVLIQP</sequence>
<name>A0ABX2D004_9CYAN</name>
<keyword evidence="2" id="KW-1185">Reference proteome</keyword>
<dbReference type="EMBL" id="SRRZ01000069">
    <property type="protein sequence ID" value="NQE35980.1"/>
    <property type="molecule type" value="Genomic_DNA"/>
</dbReference>
<organism evidence="1 2">
    <name type="scientific">Microcoleus asticus IPMA8</name>
    <dbReference type="NCBI Taxonomy" id="2563858"/>
    <lineage>
        <taxon>Bacteria</taxon>
        <taxon>Bacillati</taxon>
        <taxon>Cyanobacteriota</taxon>
        <taxon>Cyanophyceae</taxon>
        <taxon>Oscillatoriophycideae</taxon>
        <taxon>Oscillatoriales</taxon>
        <taxon>Microcoleaceae</taxon>
        <taxon>Microcoleus</taxon>
        <taxon>Microcoleus asticus</taxon>
    </lineage>
</organism>